<dbReference type="InterPro" id="IPR050471">
    <property type="entry name" value="AB_hydrolase"/>
</dbReference>
<comment type="caution">
    <text evidence="2">The sequence shown here is derived from an EMBL/GenBank/DDBJ whole genome shotgun (WGS) entry which is preliminary data.</text>
</comment>
<dbReference type="InterPro" id="IPR000073">
    <property type="entry name" value="AB_hydrolase_1"/>
</dbReference>
<proteinExistence type="predicted"/>
<gene>
    <name evidence="2" type="ORF">GCM10009114_30880</name>
</gene>
<feature type="domain" description="AB hydrolase-1" evidence="1">
    <location>
        <begin position="30"/>
        <end position="255"/>
    </location>
</feature>
<dbReference type="PRINTS" id="PR00111">
    <property type="entry name" value="ABHYDROLASE"/>
</dbReference>
<keyword evidence="3" id="KW-1185">Reference proteome</keyword>
<dbReference type="EMBL" id="BAAAFD010000010">
    <property type="protein sequence ID" value="GAA0859021.1"/>
    <property type="molecule type" value="Genomic_DNA"/>
</dbReference>
<dbReference type="Pfam" id="PF12697">
    <property type="entry name" value="Abhydrolase_6"/>
    <property type="match status" value="1"/>
</dbReference>
<dbReference type="SUPFAM" id="SSF53474">
    <property type="entry name" value="alpha/beta-Hydrolases"/>
    <property type="match status" value="1"/>
</dbReference>
<dbReference type="PANTHER" id="PTHR43433:SF5">
    <property type="entry name" value="AB HYDROLASE-1 DOMAIN-CONTAINING PROTEIN"/>
    <property type="match status" value="1"/>
</dbReference>
<protein>
    <recommendedName>
        <fullName evidence="1">AB hydrolase-1 domain-containing protein</fullName>
    </recommendedName>
</protein>
<dbReference type="PANTHER" id="PTHR43433">
    <property type="entry name" value="HYDROLASE, ALPHA/BETA FOLD FAMILY PROTEIN"/>
    <property type="match status" value="1"/>
</dbReference>
<reference evidence="2 3" key="1">
    <citation type="journal article" date="2019" name="Int. J. Syst. Evol. Microbiol.">
        <title>The Global Catalogue of Microorganisms (GCM) 10K type strain sequencing project: providing services to taxonomists for standard genome sequencing and annotation.</title>
        <authorList>
            <consortium name="The Broad Institute Genomics Platform"/>
            <consortium name="The Broad Institute Genome Sequencing Center for Infectious Disease"/>
            <person name="Wu L."/>
            <person name="Ma J."/>
        </authorList>
    </citation>
    <scope>NUCLEOTIDE SEQUENCE [LARGE SCALE GENOMIC DNA]</scope>
    <source>
        <strain evidence="2 3">JCM 15896</strain>
    </source>
</reference>
<evidence type="ECO:0000259" key="1">
    <source>
        <dbReference type="Pfam" id="PF12697"/>
    </source>
</evidence>
<evidence type="ECO:0000313" key="3">
    <source>
        <dbReference type="Proteomes" id="UP001500359"/>
    </source>
</evidence>
<dbReference type="InterPro" id="IPR029058">
    <property type="entry name" value="AB_hydrolase_fold"/>
</dbReference>
<dbReference type="RefSeq" id="WP_343861573.1">
    <property type="nucleotide sequence ID" value="NZ_BAAAFD010000010.1"/>
</dbReference>
<sequence length="458" mass="50539">MSQHAPIIKFFSKGDGSKVAYAIHGNGPALIVPAWWVSHIDLDWDIDAYRQFFSRLGEFFTVVRYDRPGVGLSDRKRSLFTLEDEVDTLTELVEHLDFATFSLLGVSCAGPPSILYAQAHPERVEHIIFIDSYLNGEELGEPKVQGALCSLIAAHWGLGAKTILDLFDPDMDADTRSTISEIHRRSTTPEMAAALLNLSFSMNATQAANQVTMPTLIMHHSKDRTVPFSAGRKLAVMLPNSQFVSIEGKAHVPWMGDKITEILERIIDFTGNSSSPTNFPIEYNQFKKTGSIWALTFAGKTVHIKNSRGLNDIALLIQQKNKEVYAADLVTGEYSMAQESTVAVSDQAALQQYRGRLNELIEEKSLAAVNADEAQYAALETEEEQLINALKQSVGLGGRARTFDHNAEKARKAVAARVRVTLHKISTVAPELGAHLTTSIKTGKYCCYSPSPDISWLT</sequence>
<accession>A0ABN1LQH0</accession>
<name>A0ABN1LQH0_9ALTE</name>
<dbReference type="Gene3D" id="3.40.50.1820">
    <property type="entry name" value="alpha/beta hydrolase"/>
    <property type="match status" value="1"/>
</dbReference>
<organism evidence="2 3">
    <name type="scientific">Aliiglaciecola litoralis</name>
    <dbReference type="NCBI Taxonomy" id="582857"/>
    <lineage>
        <taxon>Bacteria</taxon>
        <taxon>Pseudomonadati</taxon>
        <taxon>Pseudomonadota</taxon>
        <taxon>Gammaproteobacteria</taxon>
        <taxon>Alteromonadales</taxon>
        <taxon>Alteromonadaceae</taxon>
        <taxon>Aliiglaciecola</taxon>
    </lineage>
</organism>
<dbReference type="Proteomes" id="UP001500359">
    <property type="component" value="Unassembled WGS sequence"/>
</dbReference>
<evidence type="ECO:0000313" key="2">
    <source>
        <dbReference type="EMBL" id="GAA0859021.1"/>
    </source>
</evidence>